<protein>
    <recommendedName>
        <fullName evidence="1">ChrR-like cupin domain-containing protein</fullName>
    </recommendedName>
</protein>
<dbReference type="InterPro" id="IPR025979">
    <property type="entry name" value="ChrR-like_cupin_dom"/>
</dbReference>
<gene>
    <name evidence="2" type="ORF">LMG1861_02628</name>
</gene>
<feature type="domain" description="ChrR-like cupin" evidence="1">
    <location>
        <begin position="26"/>
        <end position="127"/>
    </location>
</feature>
<reference evidence="2 3" key="1">
    <citation type="submission" date="2020-04" db="EMBL/GenBank/DDBJ databases">
        <authorList>
            <person name="De Canck E."/>
        </authorList>
    </citation>
    <scope>NUCLEOTIDE SEQUENCE [LARGE SCALE GENOMIC DNA]</scope>
    <source>
        <strain evidence="2 3">LMG 1861</strain>
    </source>
</reference>
<proteinExistence type="predicted"/>
<sequence>MLENLKPYTGPQEKYGLSELFVPDVLSSDDDRLWIPNGLNRWSRPLCLNVSQGYWVHLTKFKGMGFLSRHKHPAPVHAYVLKGTWRYLERDWVATPGSYLYETPGDIHTLVVDQEQDEMITLFQNHGAITYFDEQNRIEKVVDVFHYVNLAEAHFEKVGLGGDFVKQFLR</sequence>
<evidence type="ECO:0000313" key="3">
    <source>
        <dbReference type="Proteomes" id="UP000494105"/>
    </source>
</evidence>
<organism evidence="2 3">
    <name type="scientific">Achromobacter piechaudii</name>
    <dbReference type="NCBI Taxonomy" id="72556"/>
    <lineage>
        <taxon>Bacteria</taxon>
        <taxon>Pseudomonadati</taxon>
        <taxon>Pseudomonadota</taxon>
        <taxon>Betaproteobacteria</taxon>
        <taxon>Burkholderiales</taxon>
        <taxon>Alcaligenaceae</taxon>
        <taxon>Achromobacter</taxon>
    </lineage>
</organism>
<dbReference type="Gene3D" id="2.60.120.10">
    <property type="entry name" value="Jelly Rolls"/>
    <property type="match status" value="1"/>
</dbReference>
<dbReference type="EMBL" id="CADILD010000002">
    <property type="protein sequence ID" value="CAB3868307.1"/>
    <property type="molecule type" value="Genomic_DNA"/>
</dbReference>
<accession>A0A6S7CWU3</accession>
<dbReference type="InterPro" id="IPR014710">
    <property type="entry name" value="RmlC-like_jellyroll"/>
</dbReference>
<dbReference type="CDD" id="cd20302">
    <property type="entry name" value="cupin_DAD"/>
    <property type="match status" value="1"/>
</dbReference>
<evidence type="ECO:0000313" key="2">
    <source>
        <dbReference type="EMBL" id="CAB3868307.1"/>
    </source>
</evidence>
<dbReference type="RefSeq" id="WP_175128633.1">
    <property type="nucleotide sequence ID" value="NZ_CADILD010000002.1"/>
</dbReference>
<dbReference type="AlphaFoldDB" id="A0A6S7CWU3"/>
<dbReference type="Pfam" id="PF12973">
    <property type="entry name" value="Cupin_7"/>
    <property type="match status" value="1"/>
</dbReference>
<dbReference type="Proteomes" id="UP000494105">
    <property type="component" value="Unassembled WGS sequence"/>
</dbReference>
<dbReference type="SUPFAM" id="SSF51182">
    <property type="entry name" value="RmlC-like cupins"/>
    <property type="match status" value="1"/>
</dbReference>
<evidence type="ECO:0000259" key="1">
    <source>
        <dbReference type="Pfam" id="PF12973"/>
    </source>
</evidence>
<dbReference type="InterPro" id="IPR011051">
    <property type="entry name" value="RmlC_Cupin_sf"/>
</dbReference>
<name>A0A6S7CWU3_9BURK</name>